<evidence type="ECO:0000313" key="1">
    <source>
        <dbReference type="EMBL" id="KAI3821333.1"/>
    </source>
</evidence>
<sequence length="130" mass="14023">MIVLTADSCIGLGDLGVHGIGIPTRETRHVDGMDAFAVKQACKGTCFKEWTHYSGNGHLQISLLGGTQHFTFNFASPAKAIDFSVGGKLSVITTDPFRVCLLLFSYQLSDSSVLDRLIRSVLHLGIKGKV</sequence>
<organism evidence="1 2">
    <name type="scientific">Smallanthus sonchifolius</name>
    <dbReference type="NCBI Taxonomy" id="185202"/>
    <lineage>
        <taxon>Eukaryota</taxon>
        <taxon>Viridiplantae</taxon>
        <taxon>Streptophyta</taxon>
        <taxon>Embryophyta</taxon>
        <taxon>Tracheophyta</taxon>
        <taxon>Spermatophyta</taxon>
        <taxon>Magnoliopsida</taxon>
        <taxon>eudicotyledons</taxon>
        <taxon>Gunneridae</taxon>
        <taxon>Pentapetalae</taxon>
        <taxon>asterids</taxon>
        <taxon>campanulids</taxon>
        <taxon>Asterales</taxon>
        <taxon>Asteraceae</taxon>
        <taxon>Asteroideae</taxon>
        <taxon>Heliantheae alliance</taxon>
        <taxon>Millerieae</taxon>
        <taxon>Smallanthus</taxon>
    </lineage>
</organism>
<evidence type="ECO:0000313" key="2">
    <source>
        <dbReference type="Proteomes" id="UP001056120"/>
    </source>
</evidence>
<name>A0ACB9JLF9_9ASTR</name>
<dbReference type="EMBL" id="CM042020">
    <property type="protein sequence ID" value="KAI3821333.1"/>
    <property type="molecule type" value="Genomic_DNA"/>
</dbReference>
<gene>
    <name evidence="1" type="ORF">L1987_08899</name>
</gene>
<comment type="caution">
    <text evidence="1">The sequence shown here is derived from an EMBL/GenBank/DDBJ whole genome shotgun (WGS) entry which is preliminary data.</text>
</comment>
<accession>A0ACB9JLF9</accession>
<protein>
    <submittedName>
        <fullName evidence="1">Uncharacterized protein</fullName>
    </submittedName>
</protein>
<proteinExistence type="predicted"/>
<keyword evidence="2" id="KW-1185">Reference proteome</keyword>
<reference evidence="1 2" key="2">
    <citation type="journal article" date="2022" name="Mol. Ecol. Resour.">
        <title>The genomes of chicory, endive, great burdock and yacon provide insights into Asteraceae paleo-polyploidization history and plant inulin production.</title>
        <authorList>
            <person name="Fan W."/>
            <person name="Wang S."/>
            <person name="Wang H."/>
            <person name="Wang A."/>
            <person name="Jiang F."/>
            <person name="Liu H."/>
            <person name="Zhao H."/>
            <person name="Xu D."/>
            <person name="Zhang Y."/>
        </authorList>
    </citation>
    <scope>NUCLEOTIDE SEQUENCE [LARGE SCALE GENOMIC DNA]</scope>
    <source>
        <strain evidence="2">cv. Yunnan</strain>
        <tissue evidence="1">Leaves</tissue>
    </source>
</reference>
<dbReference type="Proteomes" id="UP001056120">
    <property type="component" value="Linkage Group LG03"/>
</dbReference>
<reference evidence="2" key="1">
    <citation type="journal article" date="2022" name="Mol. Ecol. Resour.">
        <title>The genomes of chicory, endive, great burdock and yacon provide insights into Asteraceae palaeo-polyploidization history and plant inulin production.</title>
        <authorList>
            <person name="Fan W."/>
            <person name="Wang S."/>
            <person name="Wang H."/>
            <person name="Wang A."/>
            <person name="Jiang F."/>
            <person name="Liu H."/>
            <person name="Zhao H."/>
            <person name="Xu D."/>
            <person name="Zhang Y."/>
        </authorList>
    </citation>
    <scope>NUCLEOTIDE SEQUENCE [LARGE SCALE GENOMIC DNA]</scope>
    <source>
        <strain evidence="2">cv. Yunnan</strain>
    </source>
</reference>